<dbReference type="InterPro" id="IPR001128">
    <property type="entry name" value="Cyt_P450"/>
</dbReference>
<evidence type="ECO:0000313" key="5">
    <source>
        <dbReference type="EMBL" id="KAK1371846.1"/>
    </source>
</evidence>
<keyword evidence="4" id="KW-0349">Heme</keyword>
<dbReference type="GO" id="GO:0004497">
    <property type="term" value="F:monooxygenase activity"/>
    <property type="evidence" value="ECO:0007669"/>
    <property type="project" value="InterPro"/>
</dbReference>
<comment type="caution">
    <text evidence="5">The sequence shown here is derived from an EMBL/GenBank/DDBJ whole genome shotgun (WGS) entry which is preliminary data.</text>
</comment>
<proteinExistence type="predicted"/>
<feature type="binding site" description="axial binding residue" evidence="4">
    <location>
        <position position="381"/>
    </location>
    <ligand>
        <name>heme</name>
        <dbReference type="ChEBI" id="CHEBI:30413"/>
    </ligand>
    <ligandPart>
        <name>Fe</name>
        <dbReference type="ChEBI" id="CHEBI:18248"/>
    </ligandPart>
</feature>
<evidence type="ECO:0000256" key="3">
    <source>
        <dbReference type="ARBA" id="ARBA00023004"/>
    </source>
</evidence>
<dbReference type="PANTHER" id="PTHR24286">
    <property type="entry name" value="CYTOCHROME P450 26"/>
    <property type="match status" value="1"/>
</dbReference>
<dbReference type="GO" id="GO:0020037">
    <property type="term" value="F:heme binding"/>
    <property type="evidence" value="ECO:0007669"/>
    <property type="project" value="InterPro"/>
</dbReference>
<evidence type="ECO:0000256" key="2">
    <source>
        <dbReference type="ARBA" id="ARBA00023002"/>
    </source>
</evidence>
<keyword evidence="3 4" id="KW-0408">Iron</keyword>
<dbReference type="Proteomes" id="UP001237642">
    <property type="component" value="Unassembled WGS sequence"/>
</dbReference>
<organism evidence="5 6">
    <name type="scientific">Heracleum sosnowskyi</name>
    <dbReference type="NCBI Taxonomy" id="360622"/>
    <lineage>
        <taxon>Eukaryota</taxon>
        <taxon>Viridiplantae</taxon>
        <taxon>Streptophyta</taxon>
        <taxon>Embryophyta</taxon>
        <taxon>Tracheophyta</taxon>
        <taxon>Spermatophyta</taxon>
        <taxon>Magnoliopsida</taxon>
        <taxon>eudicotyledons</taxon>
        <taxon>Gunneridae</taxon>
        <taxon>Pentapetalae</taxon>
        <taxon>asterids</taxon>
        <taxon>campanulids</taxon>
        <taxon>Apiales</taxon>
        <taxon>Apiaceae</taxon>
        <taxon>Apioideae</taxon>
        <taxon>apioid superclade</taxon>
        <taxon>Tordylieae</taxon>
        <taxon>Tordyliinae</taxon>
        <taxon>Heracleum</taxon>
    </lineage>
</organism>
<dbReference type="InterPro" id="IPR002401">
    <property type="entry name" value="Cyt_P450_E_grp-I"/>
</dbReference>
<dbReference type="Gene3D" id="1.10.630.10">
    <property type="entry name" value="Cytochrome P450"/>
    <property type="match status" value="1"/>
</dbReference>
<protein>
    <submittedName>
        <fullName evidence="5">Beta-amyrin 28-oxidase</fullName>
    </submittedName>
</protein>
<reference evidence="5" key="2">
    <citation type="submission" date="2023-05" db="EMBL/GenBank/DDBJ databases">
        <authorList>
            <person name="Schelkunov M.I."/>
        </authorList>
    </citation>
    <scope>NUCLEOTIDE SEQUENCE</scope>
    <source>
        <strain evidence="5">Hsosn_3</strain>
        <tissue evidence="5">Leaf</tissue>
    </source>
</reference>
<keyword evidence="1 4" id="KW-0479">Metal-binding</keyword>
<dbReference type="Pfam" id="PF00067">
    <property type="entry name" value="p450"/>
    <property type="match status" value="1"/>
</dbReference>
<dbReference type="GO" id="GO:0005506">
    <property type="term" value="F:iron ion binding"/>
    <property type="evidence" value="ECO:0007669"/>
    <property type="project" value="InterPro"/>
</dbReference>
<dbReference type="GO" id="GO:0016125">
    <property type="term" value="P:sterol metabolic process"/>
    <property type="evidence" value="ECO:0007669"/>
    <property type="project" value="TreeGrafter"/>
</dbReference>
<gene>
    <name evidence="5" type="ORF">POM88_037938</name>
</gene>
<dbReference type="PRINTS" id="PR00463">
    <property type="entry name" value="EP450I"/>
</dbReference>
<reference evidence="5" key="1">
    <citation type="submission" date="2023-02" db="EMBL/GenBank/DDBJ databases">
        <title>Genome of toxic invasive species Heracleum sosnowskyi carries increased number of genes despite the absence of recent whole-genome duplications.</title>
        <authorList>
            <person name="Schelkunov M."/>
            <person name="Shtratnikova V."/>
            <person name="Makarenko M."/>
            <person name="Klepikova A."/>
            <person name="Omelchenko D."/>
            <person name="Novikova G."/>
            <person name="Obukhova E."/>
            <person name="Bogdanov V."/>
            <person name="Penin A."/>
            <person name="Logacheva M."/>
        </authorList>
    </citation>
    <scope>NUCLEOTIDE SEQUENCE</scope>
    <source>
        <strain evidence="5">Hsosn_3</strain>
        <tissue evidence="5">Leaf</tissue>
    </source>
</reference>
<dbReference type="EMBL" id="JAUIZM010000008">
    <property type="protein sequence ID" value="KAK1371846.1"/>
    <property type="molecule type" value="Genomic_DNA"/>
</dbReference>
<dbReference type="InterPro" id="IPR036396">
    <property type="entry name" value="Cyt_P450_sf"/>
</dbReference>
<evidence type="ECO:0000256" key="1">
    <source>
        <dbReference type="ARBA" id="ARBA00022723"/>
    </source>
</evidence>
<dbReference type="SUPFAM" id="SSF48264">
    <property type="entry name" value="Cytochrome P450"/>
    <property type="match status" value="1"/>
</dbReference>
<evidence type="ECO:0000256" key="4">
    <source>
        <dbReference type="PIRSR" id="PIRSR602401-1"/>
    </source>
</evidence>
<dbReference type="PRINTS" id="PR00385">
    <property type="entry name" value="P450"/>
</dbReference>
<name>A0AAD8HS29_9APIA</name>
<comment type="cofactor">
    <cofactor evidence="4">
        <name>heme</name>
        <dbReference type="ChEBI" id="CHEBI:30413"/>
    </cofactor>
</comment>
<keyword evidence="2" id="KW-0560">Oxidoreductase</keyword>
<evidence type="ECO:0000313" key="6">
    <source>
        <dbReference type="Proteomes" id="UP001237642"/>
    </source>
</evidence>
<dbReference type="GO" id="GO:0009805">
    <property type="term" value="P:coumarin biosynthetic process"/>
    <property type="evidence" value="ECO:0007669"/>
    <property type="project" value="UniProtKB-ARBA"/>
</dbReference>
<dbReference type="AlphaFoldDB" id="A0AAD8HS29"/>
<accession>A0AAD8HS29</accession>
<dbReference type="PANTHER" id="PTHR24286:SF53">
    <property type="entry name" value="BETA-AMYRIN 28-OXIDASE-LIKE"/>
    <property type="match status" value="1"/>
</dbReference>
<keyword evidence="6" id="KW-1185">Reference proteome</keyword>
<sequence length="432" mass="49419">MNPYVLALVILPISLIFLVLISRKPKIRCSNVNFPRGSRGWPLIGESIQYFFIRSWWPVSARKPIYSSEFADASTDEIAAVLLNFIHDILKLEVLKEYIPVMASMAREHVDSKWAGKEVIKVLSASKKYAFDFGCRFLMNVVDDEHVTMLAKHFVPVANGIYCVPLDLPGTAYNRAVKSGKLLREELIKIITERRNAMLMENYKNEKSVTGQDLLSRLLLVIDENGKFLSAKQICNNIIGLLLASYETSGTAITFVLKYLAELPHIYNEVYKEQMEIANSKKENELLKWEDIQKMKYTWNVVCEALRLLPTGTGAFREVITDFNFAGFTIPKGMKAYWTTQTTHKNPEYFPDPEKFDPLRFEGNRIAPYTFVPFGGGPRMCRGKEYARLEILVFIHNIVRNYKLENVGPGQILHVFPSPTKGVLLRLIPHKK</sequence>
<dbReference type="GO" id="GO:0016705">
    <property type="term" value="F:oxidoreductase activity, acting on paired donors, with incorporation or reduction of molecular oxygen"/>
    <property type="evidence" value="ECO:0007669"/>
    <property type="project" value="InterPro"/>
</dbReference>